<protein>
    <recommendedName>
        <fullName evidence="10">G-protein coupled receptors family 1 profile domain-containing protein</fullName>
    </recommendedName>
</protein>
<evidence type="ECO:0000256" key="6">
    <source>
        <dbReference type="ARBA" id="ARBA00023136"/>
    </source>
</evidence>
<keyword evidence="8" id="KW-0807">Transducer</keyword>
<evidence type="ECO:0000313" key="11">
    <source>
        <dbReference type="EMBL" id="CAH3016566.1"/>
    </source>
</evidence>
<evidence type="ECO:0000256" key="8">
    <source>
        <dbReference type="ARBA" id="ARBA00023224"/>
    </source>
</evidence>
<evidence type="ECO:0000256" key="7">
    <source>
        <dbReference type="ARBA" id="ARBA00023170"/>
    </source>
</evidence>
<name>A0ABN8LLN3_9CNID</name>
<evidence type="ECO:0000256" key="1">
    <source>
        <dbReference type="ARBA" id="ARBA00004651"/>
    </source>
</evidence>
<keyword evidence="4 9" id="KW-1133">Transmembrane helix</keyword>
<gene>
    <name evidence="11" type="ORF">PEVE_00030398</name>
</gene>
<comment type="caution">
    <text evidence="11">The sequence shown here is derived from an EMBL/GenBank/DDBJ whole genome shotgun (WGS) entry which is preliminary data.</text>
</comment>
<feature type="non-terminal residue" evidence="11">
    <location>
        <position position="131"/>
    </location>
</feature>
<dbReference type="Proteomes" id="UP001159427">
    <property type="component" value="Unassembled WGS sequence"/>
</dbReference>
<keyword evidence="12" id="KW-1185">Reference proteome</keyword>
<dbReference type="Gene3D" id="1.20.1070.10">
    <property type="entry name" value="Rhodopsin 7-helix transmembrane proteins"/>
    <property type="match status" value="1"/>
</dbReference>
<reference evidence="11 12" key="1">
    <citation type="submission" date="2022-05" db="EMBL/GenBank/DDBJ databases">
        <authorList>
            <consortium name="Genoscope - CEA"/>
            <person name="William W."/>
        </authorList>
    </citation>
    <scope>NUCLEOTIDE SEQUENCE [LARGE SCALE GENOMIC DNA]</scope>
</reference>
<dbReference type="InterPro" id="IPR017452">
    <property type="entry name" value="GPCR_Rhodpsn_7TM"/>
</dbReference>
<dbReference type="EMBL" id="CALNXI010000043">
    <property type="protein sequence ID" value="CAH3016566.1"/>
    <property type="molecule type" value="Genomic_DNA"/>
</dbReference>
<feature type="domain" description="G-protein coupled receptors family 1 profile" evidence="10">
    <location>
        <begin position="49"/>
        <end position="131"/>
    </location>
</feature>
<accession>A0ABN8LLN3</accession>
<organism evidence="11 12">
    <name type="scientific">Porites evermanni</name>
    <dbReference type="NCBI Taxonomy" id="104178"/>
    <lineage>
        <taxon>Eukaryota</taxon>
        <taxon>Metazoa</taxon>
        <taxon>Cnidaria</taxon>
        <taxon>Anthozoa</taxon>
        <taxon>Hexacorallia</taxon>
        <taxon>Scleractinia</taxon>
        <taxon>Fungiina</taxon>
        <taxon>Poritidae</taxon>
        <taxon>Porites</taxon>
    </lineage>
</organism>
<comment type="subcellular location">
    <subcellularLocation>
        <location evidence="1">Cell membrane</location>
        <topology evidence="1">Multi-pass membrane protein</topology>
    </subcellularLocation>
</comment>
<evidence type="ECO:0000313" key="12">
    <source>
        <dbReference type="Proteomes" id="UP001159427"/>
    </source>
</evidence>
<dbReference type="InterPro" id="IPR000276">
    <property type="entry name" value="GPCR_Rhodpsn"/>
</dbReference>
<dbReference type="InterPro" id="IPR050569">
    <property type="entry name" value="TAAR"/>
</dbReference>
<dbReference type="SUPFAM" id="SSF81321">
    <property type="entry name" value="Family A G protein-coupled receptor-like"/>
    <property type="match status" value="1"/>
</dbReference>
<evidence type="ECO:0000259" key="10">
    <source>
        <dbReference type="PROSITE" id="PS50262"/>
    </source>
</evidence>
<keyword evidence="3 9" id="KW-0812">Transmembrane</keyword>
<evidence type="ECO:0000256" key="4">
    <source>
        <dbReference type="ARBA" id="ARBA00022989"/>
    </source>
</evidence>
<dbReference type="PANTHER" id="PTHR24249">
    <property type="entry name" value="HISTAMINE RECEPTOR-RELATED G-PROTEIN COUPLED RECEPTOR"/>
    <property type="match status" value="1"/>
</dbReference>
<feature type="non-terminal residue" evidence="11">
    <location>
        <position position="1"/>
    </location>
</feature>
<feature type="transmembrane region" description="Helical" evidence="9">
    <location>
        <begin position="70"/>
        <end position="95"/>
    </location>
</feature>
<sequence>GCRYRSLKFLELDGRSILQQVWLSTENSQTIPIIVAVSVIILSPIIVFGNLLVVFSIWKDSLKKLWSWPSNCIILSMAVADLMVGIVTCPLTAYWGWAVHQMKNPTFGPVTFSITFLNISVTHMLLLTIDR</sequence>
<feature type="transmembrane region" description="Helical" evidence="9">
    <location>
        <begin position="31"/>
        <end position="58"/>
    </location>
</feature>
<evidence type="ECO:0000256" key="9">
    <source>
        <dbReference type="SAM" id="Phobius"/>
    </source>
</evidence>
<evidence type="ECO:0000256" key="3">
    <source>
        <dbReference type="ARBA" id="ARBA00022692"/>
    </source>
</evidence>
<dbReference type="CDD" id="cd00637">
    <property type="entry name" value="7tm_classA_rhodopsin-like"/>
    <property type="match status" value="1"/>
</dbReference>
<keyword evidence="6 9" id="KW-0472">Membrane</keyword>
<keyword evidence="5" id="KW-0297">G-protein coupled receptor</keyword>
<keyword evidence="2" id="KW-1003">Cell membrane</keyword>
<proteinExistence type="predicted"/>
<evidence type="ECO:0000256" key="5">
    <source>
        <dbReference type="ARBA" id="ARBA00023040"/>
    </source>
</evidence>
<dbReference type="PANTHER" id="PTHR24249:SF372">
    <property type="entry name" value="G-PROTEIN COUPLED RECEPTORS FAMILY 1 PROFILE DOMAIN-CONTAINING PROTEIN"/>
    <property type="match status" value="1"/>
</dbReference>
<dbReference type="PROSITE" id="PS50262">
    <property type="entry name" value="G_PROTEIN_RECEP_F1_2"/>
    <property type="match status" value="1"/>
</dbReference>
<dbReference type="PRINTS" id="PR00237">
    <property type="entry name" value="GPCRRHODOPSN"/>
</dbReference>
<evidence type="ECO:0000256" key="2">
    <source>
        <dbReference type="ARBA" id="ARBA00022475"/>
    </source>
</evidence>
<keyword evidence="7" id="KW-0675">Receptor</keyword>
<feature type="transmembrane region" description="Helical" evidence="9">
    <location>
        <begin position="107"/>
        <end position="129"/>
    </location>
</feature>